<protein>
    <submittedName>
        <fullName evidence="1">Uncharacterized protein</fullName>
    </submittedName>
</protein>
<dbReference type="RefSeq" id="WP_222594081.1">
    <property type="nucleotide sequence ID" value="NZ_BAAARO010000023.1"/>
</dbReference>
<gene>
    <name evidence="1" type="ORF">TAE01_12530</name>
</gene>
<proteinExistence type="predicted"/>
<organism evidence="1 2">
    <name type="scientific">Terrabacter aerolatus</name>
    <dbReference type="NCBI Taxonomy" id="422442"/>
    <lineage>
        <taxon>Bacteria</taxon>
        <taxon>Bacillati</taxon>
        <taxon>Actinomycetota</taxon>
        <taxon>Actinomycetes</taxon>
        <taxon>Micrococcales</taxon>
        <taxon>Intrasporangiaceae</taxon>
        <taxon>Terrabacter</taxon>
    </lineage>
</organism>
<evidence type="ECO:0000313" key="2">
    <source>
        <dbReference type="Proteomes" id="UP000321534"/>
    </source>
</evidence>
<comment type="caution">
    <text evidence="1">The sequence shown here is derived from an EMBL/GenBank/DDBJ whole genome shotgun (WGS) entry which is preliminary data.</text>
</comment>
<name>A0A512CYZ5_9MICO</name>
<dbReference type="Proteomes" id="UP000321534">
    <property type="component" value="Unassembled WGS sequence"/>
</dbReference>
<reference evidence="1 2" key="1">
    <citation type="submission" date="2019-07" db="EMBL/GenBank/DDBJ databases">
        <title>Whole genome shotgun sequence of Terrabacter aerolatus NBRC 106305.</title>
        <authorList>
            <person name="Hosoyama A."/>
            <person name="Uohara A."/>
            <person name="Ohji S."/>
            <person name="Ichikawa N."/>
        </authorList>
    </citation>
    <scope>NUCLEOTIDE SEQUENCE [LARGE SCALE GENOMIC DNA]</scope>
    <source>
        <strain evidence="1 2">NBRC 106305</strain>
    </source>
</reference>
<dbReference type="AlphaFoldDB" id="A0A512CYZ5"/>
<accession>A0A512CYZ5</accession>
<sequence length="182" mass="19816">MAICGSPDKPLVIGDVELTCYVLDDGTRVLTQASFLQALGRHRRANTRSGSAIPPILQGRAIAPFIPDDVLAKARPITFKLPNGGRASGYNAELLPAICEIYLQARDAKASPYQQLHVARQAEVLVRGLARVGIIALVDEATGYQEVQQRDALARILEELWLRSCSHGCVLFRTSTTRSCFG</sequence>
<evidence type="ECO:0000313" key="1">
    <source>
        <dbReference type="EMBL" id="GEO29443.1"/>
    </source>
</evidence>
<dbReference type="EMBL" id="BJYX01000004">
    <property type="protein sequence ID" value="GEO29443.1"/>
    <property type="molecule type" value="Genomic_DNA"/>
</dbReference>
<keyword evidence="2" id="KW-1185">Reference proteome</keyword>